<dbReference type="AlphaFoldDB" id="A0A1C1CJ56"/>
<name>A0A1C1CJ56_9EURO</name>
<dbReference type="Gene3D" id="3.30.420.10">
    <property type="entry name" value="Ribonuclease H-like superfamily/Ribonuclease H"/>
    <property type="match status" value="1"/>
</dbReference>
<dbReference type="STRING" id="86049.A0A1C1CJ56"/>
<dbReference type="Proteomes" id="UP000094526">
    <property type="component" value="Unassembled WGS sequence"/>
</dbReference>
<dbReference type="InterPro" id="IPR036397">
    <property type="entry name" value="RNaseH_sf"/>
</dbReference>
<dbReference type="OrthoDB" id="5953249at2759"/>
<sequence length="357" mass="40246">MTIRMSSPGGDMVPARPRVPGREEENALLDYFDRLDEVLSDPAENHLSVLLDLECRGYVGDVSFSPCVRDDMGPWLMLDVYIRGGPYLGDSVIRRRGRGRYMPEAMIQCAEFAYEDFRAICLGVWWQRVHPPQLPAPMTTSERLGHNSGAEDHLELVYCLCDMELHTTGVPKITFVAIDLETSRRSEGMILEVGISTRKAWVWPRVTNSVHFIVREGLDFSNGRHADKKFGFQYGQSEVVALADLPGRIMDHISLAYADCDDVILVGHNLDRDVAWFKNVGIAMDNTAVTGGYLRGTQVCDVAKVEQALKPPHRRPRLDMLAATYNVAERDWDGWHNAGNDARMVLEVLRKQKDELA</sequence>
<evidence type="ECO:0000313" key="2">
    <source>
        <dbReference type="EMBL" id="OCT48550.1"/>
    </source>
</evidence>
<protein>
    <recommendedName>
        <fullName evidence="1">Gfd2/YDR514C-like C-terminal domain-containing protein</fullName>
    </recommendedName>
</protein>
<dbReference type="InterPro" id="IPR012337">
    <property type="entry name" value="RNaseH-like_sf"/>
</dbReference>
<dbReference type="SUPFAM" id="SSF53098">
    <property type="entry name" value="Ribonuclease H-like"/>
    <property type="match status" value="1"/>
</dbReference>
<dbReference type="VEuPathDB" id="FungiDB:CLCR_04129"/>
<reference evidence="3" key="1">
    <citation type="submission" date="2015-07" db="EMBL/GenBank/DDBJ databases">
        <authorList>
            <person name="Teixeira M.M."/>
            <person name="Souza R.C."/>
            <person name="Almeida L.G."/>
            <person name="Vicente V.A."/>
            <person name="de Hoog S."/>
            <person name="Bocca A.L."/>
            <person name="de Almeida S.R."/>
            <person name="Vasconcelos A.T."/>
            <person name="Felipe M.S."/>
        </authorList>
    </citation>
    <scope>NUCLEOTIDE SEQUENCE [LARGE SCALE GENOMIC DNA]</scope>
    <source>
        <strain evidence="3">KSF</strain>
    </source>
</reference>
<proteinExistence type="predicted"/>
<organism evidence="2 3">
    <name type="scientific">Cladophialophora carrionii</name>
    <dbReference type="NCBI Taxonomy" id="86049"/>
    <lineage>
        <taxon>Eukaryota</taxon>
        <taxon>Fungi</taxon>
        <taxon>Dikarya</taxon>
        <taxon>Ascomycota</taxon>
        <taxon>Pezizomycotina</taxon>
        <taxon>Eurotiomycetes</taxon>
        <taxon>Chaetothyriomycetidae</taxon>
        <taxon>Chaetothyriales</taxon>
        <taxon>Herpotrichiellaceae</taxon>
        <taxon>Cladophialophora</taxon>
    </lineage>
</organism>
<dbReference type="GO" id="GO:0005634">
    <property type="term" value="C:nucleus"/>
    <property type="evidence" value="ECO:0007669"/>
    <property type="project" value="TreeGrafter"/>
</dbReference>
<keyword evidence="3" id="KW-1185">Reference proteome</keyword>
<comment type="caution">
    <text evidence="2">The sequence shown here is derived from an EMBL/GenBank/DDBJ whole genome shotgun (WGS) entry which is preliminary data.</text>
</comment>
<dbReference type="InterPro" id="IPR048519">
    <property type="entry name" value="Gfd2/YDR514C-like_C"/>
</dbReference>
<gene>
    <name evidence="2" type="ORF">CLCR_04129</name>
</gene>
<dbReference type="Pfam" id="PF21762">
    <property type="entry name" value="DEDDh_C"/>
    <property type="match status" value="1"/>
</dbReference>
<evidence type="ECO:0000259" key="1">
    <source>
        <dbReference type="Pfam" id="PF21762"/>
    </source>
</evidence>
<dbReference type="PANTHER" id="PTHR28083">
    <property type="entry name" value="GOOD FOR FULL DBP5 ACTIVITY PROTEIN 2"/>
    <property type="match status" value="1"/>
</dbReference>
<dbReference type="InterPro" id="IPR040151">
    <property type="entry name" value="Gfd2/YDR514C-like"/>
</dbReference>
<dbReference type="EMBL" id="LGRB01000012">
    <property type="protein sequence ID" value="OCT48550.1"/>
    <property type="molecule type" value="Genomic_DNA"/>
</dbReference>
<dbReference type="PANTHER" id="PTHR28083:SF1">
    <property type="entry name" value="GOOD FOR FULL DBP5 ACTIVITY PROTEIN 2"/>
    <property type="match status" value="1"/>
</dbReference>
<evidence type="ECO:0000313" key="3">
    <source>
        <dbReference type="Proteomes" id="UP000094526"/>
    </source>
</evidence>
<accession>A0A1C1CJ56</accession>
<feature type="domain" description="Gfd2/YDR514C-like C-terminal" evidence="1">
    <location>
        <begin position="174"/>
        <end position="349"/>
    </location>
</feature>
<dbReference type="GO" id="GO:0003676">
    <property type="term" value="F:nucleic acid binding"/>
    <property type="evidence" value="ECO:0007669"/>
    <property type="project" value="InterPro"/>
</dbReference>